<dbReference type="EMBL" id="UOFA01000074">
    <property type="protein sequence ID" value="VAW44088.1"/>
    <property type="molecule type" value="Genomic_DNA"/>
</dbReference>
<proteinExistence type="predicted"/>
<dbReference type="GO" id="GO:0031418">
    <property type="term" value="F:L-ascorbic acid binding"/>
    <property type="evidence" value="ECO:0007669"/>
    <property type="project" value="UniProtKB-KW"/>
</dbReference>
<reference evidence="8" key="1">
    <citation type="submission" date="2018-06" db="EMBL/GenBank/DDBJ databases">
        <authorList>
            <person name="Zhirakovskaya E."/>
        </authorList>
    </citation>
    <scope>NUCLEOTIDE SEQUENCE</scope>
</reference>
<gene>
    <name evidence="8" type="ORF">MNBD_GAMMA02-1153</name>
</gene>
<dbReference type="Pfam" id="PF13640">
    <property type="entry name" value="2OG-FeII_Oxy_3"/>
    <property type="match status" value="1"/>
</dbReference>
<dbReference type="GO" id="GO:0008198">
    <property type="term" value="F:ferrous iron binding"/>
    <property type="evidence" value="ECO:0007669"/>
    <property type="project" value="TreeGrafter"/>
</dbReference>
<keyword evidence="4" id="KW-0223">Dioxygenase</keyword>
<evidence type="ECO:0000256" key="2">
    <source>
        <dbReference type="ARBA" id="ARBA00022723"/>
    </source>
</evidence>
<organism evidence="8">
    <name type="scientific">hydrothermal vent metagenome</name>
    <dbReference type="NCBI Taxonomy" id="652676"/>
    <lineage>
        <taxon>unclassified sequences</taxon>
        <taxon>metagenomes</taxon>
        <taxon>ecological metagenomes</taxon>
    </lineage>
</organism>
<dbReference type="InterPro" id="IPR044862">
    <property type="entry name" value="Pro_4_hyd_alph_FE2OG_OXY"/>
</dbReference>
<dbReference type="GO" id="GO:0071456">
    <property type="term" value="P:cellular response to hypoxia"/>
    <property type="evidence" value="ECO:0007669"/>
    <property type="project" value="TreeGrafter"/>
</dbReference>
<protein>
    <submittedName>
        <fullName evidence="8">SM-20-related protein</fullName>
    </submittedName>
</protein>
<evidence type="ECO:0000313" key="8">
    <source>
        <dbReference type="EMBL" id="VAW44088.1"/>
    </source>
</evidence>
<keyword evidence="2" id="KW-0479">Metal-binding</keyword>
<keyword evidence="6" id="KW-0408">Iron</keyword>
<evidence type="ECO:0000256" key="4">
    <source>
        <dbReference type="ARBA" id="ARBA00022964"/>
    </source>
</evidence>
<dbReference type="SMART" id="SM00702">
    <property type="entry name" value="P4Hc"/>
    <property type="match status" value="1"/>
</dbReference>
<evidence type="ECO:0000256" key="5">
    <source>
        <dbReference type="ARBA" id="ARBA00023002"/>
    </source>
</evidence>
<dbReference type="Gene3D" id="2.60.120.620">
    <property type="entry name" value="q2cbj1_9rhob like domain"/>
    <property type="match status" value="1"/>
</dbReference>
<dbReference type="InterPro" id="IPR006620">
    <property type="entry name" value="Pro_4_hyd_alph"/>
</dbReference>
<evidence type="ECO:0000259" key="7">
    <source>
        <dbReference type="PROSITE" id="PS51471"/>
    </source>
</evidence>
<keyword evidence="5" id="KW-0560">Oxidoreductase</keyword>
<evidence type="ECO:0000256" key="3">
    <source>
        <dbReference type="ARBA" id="ARBA00022896"/>
    </source>
</evidence>
<dbReference type="InterPro" id="IPR051559">
    <property type="entry name" value="HIF_prolyl_hydroxylases"/>
</dbReference>
<dbReference type="PANTHER" id="PTHR12907">
    <property type="entry name" value="EGL NINE HOMOLOG-RELATED"/>
    <property type="match status" value="1"/>
</dbReference>
<dbReference type="GO" id="GO:0031543">
    <property type="term" value="F:peptidyl-proline dioxygenase activity"/>
    <property type="evidence" value="ECO:0007669"/>
    <property type="project" value="TreeGrafter"/>
</dbReference>
<keyword evidence="3" id="KW-0847">Vitamin C</keyword>
<dbReference type="AlphaFoldDB" id="A0A3B0VKE3"/>
<dbReference type="InterPro" id="IPR005123">
    <property type="entry name" value="Oxoglu/Fe-dep_dioxygenase_dom"/>
</dbReference>
<comment type="cofactor">
    <cofactor evidence="1">
        <name>L-ascorbate</name>
        <dbReference type="ChEBI" id="CHEBI:38290"/>
    </cofactor>
</comment>
<feature type="domain" description="Fe2OG dioxygenase" evidence="7">
    <location>
        <begin position="104"/>
        <end position="208"/>
    </location>
</feature>
<accession>A0A3B0VKE3</accession>
<dbReference type="PANTHER" id="PTHR12907:SF26">
    <property type="entry name" value="HIF PROLYL HYDROXYLASE, ISOFORM C"/>
    <property type="match status" value="1"/>
</dbReference>
<name>A0A3B0VKE3_9ZZZZ</name>
<evidence type="ECO:0000256" key="1">
    <source>
        <dbReference type="ARBA" id="ARBA00001961"/>
    </source>
</evidence>
<evidence type="ECO:0000256" key="6">
    <source>
        <dbReference type="ARBA" id="ARBA00023004"/>
    </source>
</evidence>
<sequence length="208" mass="23652">MLTAFDSNLLQIISEGLATVGYALIDEALPPTIVADLLSQIKAIDVNQFNTAGIGRAAGFQTNSQIRSDQILWLDENRAMNQNYLNWAEGLRLALNQQFYMGLSEYECMFAHYPVGAFYQKHVDVFKPVGNSRSRSSNRKISTILYLNPNWQPDDGGELLLYRDDQTQPFKRILPELGKLVVFLSEDFPHEVLPAKKSRYSLTGWFRV</sequence>
<dbReference type="PROSITE" id="PS51471">
    <property type="entry name" value="FE2OG_OXY"/>
    <property type="match status" value="1"/>
</dbReference>